<dbReference type="AlphaFoldDB" id="A0ABD5WEC9"/>
<proteinExistence type="predicted"/>
<accession>A0ABD5WEC9</accession>
<comment type="caution">
    <text evidence="1">The sequence shown here is derived from an EMBL/GenBank/DDBJ whole genome shotgun (WGS) entry which is preliminary data.</text>
</comment>
<name>A0ABD5WEC9_9EURY</name>
<dbReference type="EMBL" id="JBHTAH010000006">
    <property type="protein sequence ID" value="MFC7069835.1"/>
    <property type="molecule type" value="Genomic_DNA"/>
</dbReference>
<evidence type="ECO:0000313" key="2">
    <source>
        <dbReference type="Proteomes" id="UP001596461"/>
    </source>
</evidence>
<dbReference type="RefSeq" id="WP_284032411.1">
    <property type="nucleotide sequence ID" value="NZ_CP126154.1"/>
</dbReference>
<sequence>MADPDAVDVRLRATTDDRVRPGRAFLGTDDLLVAPARHGRLVQLLGGAANGLFGGLPETLGLYDPHAVSRTAAIHDPDTVRVRYGDVVGLSPFARPTGFSLHVRVDGRDDDLRLAFRSADERAAVVSLARELRDRARAAGADPTVFDPGGRTRLLALEE</sequence>
<reference evidence="1 2" key="1">
    <citation type="journal article" date="2019" name="Int. J. Syst. Evol. Microbiol.">
        <title>The Global Catalogue of Microorganisms (GCM) 10K type strain sequencing project: providing services to taxonomists for standard genome sequencing and annotation.</title>
        <authorList>
            <consortium name="The Broad Institute Genomics Platform"/>
            <consortium name="The Broad Institute Genome Sequencing Center for Infectious Disease"/>
            <person name="Wu L."/>
            <person name="Ma J."/>
        </authorList>
    </citation>
    <scope>NUCLEOTIDE SEQUENCE [LARGE SCALE GENOMIC DNA]</scope>
    <source>
        <strain evidence="1 2">DT31</strain>
    </source>
</reference>
<dbReference type="GeneID" id="81124262"/>
<gene>
    <name evidence="1" type="ORF">ACFQL9_09300</name>
</gene>
<organism evidence="1 2">
    <name type="scientific">Halobaculum lipolyticum</name>
    <dbReference type="NCBI Taxonomy" id="3032001"/>
    <lineage>
        <taxon>Archaea</taxon>
        <taxon>Methanobacteriati</taxon>
        <taxon>Methanobacteriota</taxon>
        <taxon>Stenosarchaea group</taxon>
        <taxon>Halobacteria</taxon>
        <taxon>Halobacteriales</taxon>
        <taxon>Haloferacaceae</taxon>
        <taxon>Halobaculum</taxon>
    </lineage>
</organism>
<keyword evidence="2" id="KW-1185">Reference proteome</keyword>
<dbReference type="Proteomes" id="UP001596461">
    <property type="component" value="Unassembled WGS sequence"/>
</dbReference>
<evidence type="ECO:0000313" key="1">
    <source>
        <dbReference type="EMBL" id="MFC7069835.1"/>
    </source>
</evidence>
<protein>
    <submittedName>
        <fullName evidence="1">Uncharacterized protein</fullName>
    </submittedName>
</protein>